<keyword evidence="1" id="KW-0472">Membrane</keyword>
<feature type="transmembrane region" description="Helical" evidence="1">
    <location>
        <begin position="6"/>
        <end position="30"/>
    </location>
</feature>
<dbReference type="EMBL" id="PDCK01000039">
    <property type="protein sequence ID" value="PRQ56022.1"/>
    <property type="molecule type" value="Genomic_DNA"/>
</dbReference>
<name>A0A2P6SBG3_ROSCH</name>
<sequence length="57" mass="6801">MENDRPHIPFLLFFMNCTLVTLWFSSLTFCHRAHFDLKSSRAKVSRTLCSDFFVWTV</sequence>
<proteinExistence type="predicted"/>
<dbReference type="AlphaFoldDB" id="A0A2P6SBG3"/>
<evidence type="ECO:0000313" key="2">
    <source>
        <dbReference type="EMBL" id="PRQ56022.1"/>
    </source>
</evidence>
<keyword evidence="1" id="KW-0812">Transmembrane</keyword>
<accession>A0A2P6SBG3</accession>
<reference evidence="2 3" key="1">
    <citation type="journal article" date="2018" name="Nat. Genet.">
        <title>The Rosa genome provides new insights in the design of modern roses.</title>
        <authorList>
            <person name="Bendahmane M."/>
        </authorList>
    </citation>
    <scope>NUCLEOTIDE SEQUENCE [LARGE SCALE GENOMIC DNA]</scope>
    <source>
        <strain evidence="3">cv. Old Blush</strain>
    </source>
</reference>
<organism evidence="2 3">
    <name type="scientific">Rosa chinensis</name>
    <name type="common">China rose</name>
    <dbReference type="NCBI Taxonomy" id="74649"/>
    <lineage>
        <taxon>Eukaryota</taxon>
        <taxon>Viridiplantae</taxon>
        <taxon>Streptophyta</taxon>
        <taxon>Embryophyta</taxon>
        <taxon>Tracheophyta</taxon>
        <taxon>Spermatophyta</taxon>
        <taxon>Magnoliopsida</taxon>
        <taxon>eudicotyledons</taxon>
        <taxon>Gunneridae</taxon>
        <taxon>Pentapetalae</taxon>
        <taxon>rosids</taxon>
        <taxon>fabids</taxon>
        <taxon>Rosales</taxon>
        <taxon>Rosaceae</taxon>
        <taxon>Rosoideae</taxon>
        <taxon>Rosoideae incertae sedis</taxon>
        <taxon>Rosa</taxon>
    </lineage>
</organism>
<gene>
    <name evidence="2" type="ORF">RchiOBHm_Chr1g0331191</name>
</gene>
<keyword evidence="3" id="KW-1185">Reference proteome</keyword>
<keyword evidence="1" id="KW-1133">Transmembrane helix</keyword>
<comment type="caution">
    <text evidence="2">The sequence shown here is derived from an EMBL/GenBank/DDBJ whole genome shotgun (WGS) entry which is preliminary data.</text>
</comment>
<dbReference type="Gramene" id="PRQ56022">
    <property type="protein sequence ID" value="PRQ56022"/>
    <property type="gene ID" value="RchiOBHm_Chr1g0331191"/>
</dbReference>
<protein>
    <submittedName>
        <fullName evidence="2">Uncharacterized protein</fullName>
    </submittedName>
</protein>
<evidence type="ECO:0000313" key="3">
    <source>
        <dbReference type="Proteomes" id="UP000238479"/>
    </source>
</evidence>
<evidence type="ECO:0000256" key="1">
    <source>
        <dbReference type="SAM" id="Phobius"/>
    </source>
</evidence>
<dbReference type="Proteomes" id="UP000238479">
    <property type="component" value="Chromosome 1"/>
</dbReference>